<dbReference type="EMBL" id="JANPWB010000002">
    <property type="protein sequence ID" value="KAJ1207012.1"/>
    <property type="molecule type" value="Genomic_DNA"/>
</dbReference>
<keyword evidence="2" id="KW-1185">Reference proteome</keyword>
<evidence type="ECO:0000313" key="1">
    <source>
        <dbReference type="EMBL" id="KAJ1207012.1"/>
    </source>
</evidence>
<dbReference type="Proteomes" id="UP001066276">
    <property type="component" value="Chromosome 1_2"/>
</dbReference>
<sequence length="185" mass="21205">MERVLEVIRNKNEDLEARSRRNNIHVIGLPETTDMGHMEEFVEGMLSDLFAGELSRLLVVQRAHRSLGPRPPHCTPLRPIIARLLNYCDRDTILQLARERRPVMYKNSELNFFQDYTPGVQGAWCSFLPIKRMLGQAGVRFALLYPAKLRVRHEGKLLFFTDPKLAAKFAKRVPKRLEVAGPGVS</sequence>
<accession>A0AAV7W2B2</accession>
<dbReference type="AlphaFoldDB" id="A0AAV7W2B2"/>
<dbReference type="Gene3D" id="3.30.70.1820">
    <property type="entry name" value="L1 transposable element, RRM domain"/>
    <property type="match status" value="1"/>
</dbReference>
<dbReference type="InterPro" id="IPR004244">
    <property type="entry name" value="Transposase_22"/>
</dbReference>
<protein>
    <submittedName>
        <fullName evidence="1">Uncharacterized protein</fullName>
    </submittedName>
</protein>
<reference evidence="1" key="1">
    <citation type="journal article" date="2022" name="bioRxiv">
        <title>Sequencing and chromosome-scale assembly of the giantPleurodeles waltlgenome.</title>
        <authorList>
            <person name="Brown T."/>
            <person name="Elewa A."/>
            <person name="Iarovenko S."/>
            <person name="Subramanian E."/>
            <person name="Araus A.J."/>
            <person name="Petzold A."/>
            <person name="Susuki M."/>
            <person name="Suzuki K.-i.T."/>
            <person name="Hayashi T."/>
            <person name="Toyoda A."/>
            <person name="Oliveira C."/>
            <person name="Osipova E."/>
            <person name="Leigh N.D."/>
            <person name="Simon A."/>
            <person name="Yun M.H."/>
        </authorList>
    </citation>
    <scope>NUCLEOTIDE SEQUENCE</scope>
    <source>
        <strain evidence="1">20211129_DDA</strain>
        <tissue evidence="1">Liver</tissue>
    </source>
</reference>
<evidence type="ECO:0000313" key="2">
    <source>
        <dbReference type="Proteomes" id="UP001066276"/>
    </source>
</evidence>
<name>A0AAV7W2B2_PLEWA</name>
<organism evidence="1 2">
    <name type="scientific">Pleurodeles waltl</name>
    <name type="common">Iberian ribbed newt</name>
    <dbReference type="NCBI Taxonomy" id="8319"/>
    <lineage>
        <taxon>Eukaryota</taxon>
        <taxon>Metazoa</taxon>
        <taxon>Chordata</taxon>
        <taxon>Craniata</taxon>
        <taxon>Vertebrata</taxon>
        <taxon>Euteleostomi</taxon>
        <taxon>Amphibia</taxon>
        <taxon>Batrachia</taxon>
        <taxon>Caudata</taxon>
        <taxon>Salamandroidea</taxon>
        <taxon>Salamandridae</taxon>
        <taxon>Pleurodelinae</taxon>
        <taxon>Pleurodeles</taxon>
    </lineage>
</organism>
<comment type="caution">
    <text evidence="1">The sequence shown here is derived from an EMBL/GenBank/DDBJ whole genome shotgun (WGS) entry which is preliminary data.</text>
</comment>
<proteinExistence type="predicted"/>
<gene>
    <name evidence="1" type="ORF">NDU88_002405</name>
</gene>
<dbReference type="PANTHER" id="PTHR11505">
    <property type="entry name" value="L1 TRANSPOSABLE ELEMENT-RELATED"/>
    <property type="match status" value="1"/>
</dbReference>